<evidence type="ECO:0000313" key="3">
    <source>
        <dbReference type="Proteomes" id="UP001597183"/>
    </source>
</evidence>
<evidence type="ECO:0000256" key="1">
    <source>
        <dbReference type="SAM" id="MobiDB-lite"/>
    </source>
</evidence>
<keyword evidence="3" id="KW-1185">Reference proteome</keyword>
<evidence type="ECO:0000313" key="2">
    <source>
        <dbReference type="EMBL" id="MFD1369218.1"/>
    </source>
</evidence>
<dbReference type="Proteomes" id="UP001597183">
    <property type="component" value="Unassembled WGS sequence"/>
</dbReference>
<evidence type="ECO:0008006" key="4">
    <source>
        <dbReference type="Google" id="ProtNLM"/>
    </source>
</evidence>
<dbReference type="InterPro" id="IPR009057">
    <property type="entry name" value="Homeodomain-like_sf"/>
</dbReference>
<proteinExistence type="predicted"/>
<sequence length="163" mass="18404">MSSASTWEVPNADHPERRAILAAMTRVLAGTTNRKLTVKDLAEEAGLKRHHLVNKHTDLRDLFYAEVERSGVEREPAVVIRLRKEITELRDTVSKRNETIQELEAKNEQYAENLAVAIMRIRQLERDLAAAAARQSPSDEQQVPPPHGRNHLRSVPTGESGSW</sequence>
<name>A0ABW4AFA5_9ACTN</name>
<dbReference type="SUPFAM" id="SSF46689">
    <property type="entry name" value="Homeodomain-like"/>
    <property type="match status" value="1"/>
</dbReference>
<reference evidence="3" key="1">
    <citation type="journal article" date="2019" name="Int. J. Syst. Evol. Microbiol.">
        <title>The Global Catalogue of Microorganisms (GCM) 10K type strain sequencing project: providing services to taxonomists for standard genome sequencing and annotation.</title>
        <authorList>
            <consortium name="The Broad Institute Genomics Platform"/>
            <consortium name="The Broad Institute Genome Sequencing Center for Infectious Disease"/>
            <person name="Wu L."/>
            <person name="Ma J."/>
        </authorList>
    </citation>
    <scope>NUCLEOTIDE SEQUENCE [LARGE SCALE GENOMIC DNA]</scope>
    <source>
        <strain evidence="3">CCM 7526</strain>
    </source>
</reference>
<dbReference type="Gene3D" id="1.10.357.10">
    <property type="entry name" value="Tetracycline Repressor, domain 2"/>
    <property type="match status" value="1"/>
</dbReference>
<dbReference type="RefSeq" id="WP_317790621.1">
    <property type="nucleotide sequence ID" value="NZ_AP028461.1"/>
</dbReference>
<comment type="caution">
    <text evidence="2">The sequence shown here is derived from an EMBL/GenBank/DDBJ whole genome shotgun (WGS) entry which is preliminary data.</text>
</comment>
<organism evidence="2 3">
    <name type="scientific">Actinoplanes sichuanensis</name>
    <dbReference type="NCBI Taxonomy" id="512349"/>
    <lineage>
        <taxon>Bacteria</taxon>
        <taxon>Bacillati</taxon>
        <taxon>Actinomycetota</taxon>
        <taxon>Actinomycetes</taxon>
        <taxon>Micromonosporales</taxon>
        <taxon>Micromonosporaceae</taxon>
        <taxon>Actinoplanes</taxon>
    </lineage>
</organism>
<dbReference type="EMBL" id="JBHTMK010000038">
    <property type="protein sequence ID" value="MFD1369218.1"/>
    <property type="molecule type" value="Genomic_DNA"/>
</dbReference>
<accession>A0ABW4AFA5</accession>
<feature type="region of interest" description="Disordered" evidence="1">
    <location>
        <begin position="129"/>
        <end position="163"/>
    </location>
</feature>
<protein>
    <recommendedName>
        <fullName evidence="4">TetR family transcriptional regulator</fullName>
    </recommendedName>
</protein>
<gene>
    <name evidence="2" type="ORF">ACFQ5G_28110</name>
</gene>